<accession>A0A5Q4ZGH9</accession>
<dbReference type="EMBL" id="LR699553">
    <property type="protein sequence ID" value="VVD30831.1"/>
    <property type="molecule type" value="Genomic_DNA"/>
</dbReference>
<organism evidence="1 2">
    <name type="scientific">Paraburkholderia dioscoreae</name>
    <dbReference type="NCBI Taxonomy" id="2604047"/>
    <lineage>
        <taxon>Bacteria</taxon>
        <taxon>Pseudomonadati</taxon>
        <taxon>Pseudomonadota</taxon>
        <taxon>Betaproteobacteria</taxon>
        <taxon>Burkholderiales</taxon>
        <taxon>Burkholderiaceae</taxon>
        <taxon>Paraburkholderia</taxon>
    </lineage>
</organism>
<dbReference type="KEGG" id="pdio:PDMSB3_4387"/>
<reference evidence="1 2" key="1">
    <citation type="submission" date="2019-08" db="EMBL/GenBank/DDBJ databases">
        <authorList>
            <person name="Herpell B J."/>
        </authorList>
    </citation>
    <scope>NUCLEOTIDE SEQUENCE [LARGE SCALE GENOMIC DNA]</scope>
    <source>
        <strain evidence="2">Msb3</strain>
    </source>
</reference>
<evidence type="ECO:0000313" key="2">
    <source>
        <dbReference type="Proteomes" id="UP000325811"/>
    </source>
</evidence>
<protein>
    <submittedName>
        <fullName evidence="1">Uncharacterized protein</fullName>
    </submittedName>
</protein>
<dbReference type="AlphaFoldDB" id="A0A5Q4ZGH9"/>
<name>A0A5Q4ZGH9_9BURK</name>
<gene>
    <name evidence="1" type="ORF">PDMSB3_4387</name>
</gene>
<proteinExistence type="predicted"/>
<dbReference type="Proteomes" id="UP000325811">
    <property type="component" value="Chromosome I"/>
</dbReference>
<evidence type="ECO:0000313" key="1">
    <source>
        <dbReference type="EMBL" id="VVD30831.1"/>
    </source>
</evidence>
<keyword evidence="2" id="KW-1185">Reference proteome</keyword>
<sequence>MLSALNGLVPTGLGTAGSGLPNIGTAAPPDRLPACHFNRQVGFISSKLGLPLLVLRKNRTLPDPTAVTGPPHNEKQQKMTTLAGALFGGACKLNVSQIGYK</sequence>